<gene>
    <name evidence="2" type="ORF">Pme01_34110</name>
</gene>
<reference evidence="2" key="1">
    <citation type="submission" date="2021-01" db="EMBL/GenBank/DDBJ databases">
        <title>Whole genome shotgun sequence of Planosporangium mesophilum NBRC 109066.</title>
        <authorList>
            <person name="Komaki H."/>
            <person name="Tamura T."/>
        </authorList>
    </citation>
    <scope>NUCLEOTIDE SEQUENCE</scope>
    <source>
        <strain evidence="2">NBRC 109066</strain>
    </source>
</reference>
<sequence length="567" mass="60424">MIRQTEVDGVPTIIAPTPGPMRAGLAFRVGRADETLARGGITHLVEHLALHRHGLTDYHFNGATGAVVTHFYTRGSEDDVVSFLTGVCEGLTDLPLERLETEKQILRTEENSRTPGVTEQLPLWRYGARGFGLLSYPEWGLSELTPDDVKGWVDTWFTRENAVLWIAGEDVPGGLRLRLPGGVRRPLPAPSSALPVAPAYFHGPDNVVVFDAVVGRRTAASLFTGVLERELFRALRQEGGFSYTVGTSYDPRGDGFATITAVADALPEKQGATLGGFIDVLAKLRVGRLEQADLNAARTKAEEPLSHPEAAAAGLPSYAVNLLTGYPNKTHDELRAELHAVDLQDLHEVAVEAMGSALLMVPERHSADWAGFTAAPTSSEQAVHGQGYRSLEDDRVSLVVGAEGVSIVTPHAPATVRFDRCAANLAWPDGGRRLIGDDGITVRIEPTLYAVAPAALAAIDAAVPAAVTVPMPARRPEAVPRPTPQSAAQPAKGRRLEQALMIVLLVLAGIVACLAGLTTAGVASDAETSSDGVTWALVGFVWFFAALLALPAALIARHRRQRAAGTR</sequence>
<keyword evidence="1" id="KW-0472">Membrane</keyword>
<keyword evidence="1" id="KW-0812">Transmembrane</keyword>
<dbReference type="SUPFAM" id="SSF63411">
    <property type="entry name" value="LuxS/MPP-like metallohydrolase"/>
    <property type="match status" value="2"/>
</dbReference>
<dbReference type="InterPro" id="IPR011249">
    <property type="entry name" value="Metalloenz_LuxS/M16"/>
</dbReference>
<dbReference type="Gene3D" id="3.30.830.10">
    <property type="entry name" value="Metalloenzyme, LuxS/M16 peptidase-like"/>
    <property type="match status" value="2"/>
</dbReference>
<accession>A0A8J3TCJ0</accession>
<dbReference type="EMBL" id="BOON01000031">
    <property type="protein sequence ID" value="GII23814.1"/>
    <property type="molecule type" value="Genomic_DNA"/>
</dbReference>
<evidence type="ECO:0000256" key="1">
    <source>
        <dbReference type="SAM" id="Phobius"/>
    </source>
</evidence>
<dbReference type="Proteomes" id="UP000599074">
    <property type="component" value="Unassembled WGS sequence"/>
</dbReference>
<organism evidence="2 3">
    <name type="scientific">Planosporangium mesophilum</name>
    <dbReference type="NCBI Taxonomy" id="689768"/>
    <lineage>
        <taxon>Bacteria</taxon>
        <taxon>Bacillati</taxon>
        <taxon>Actinomycetota</taxon>
        <taxon>Actinomycetes</taxon>
        <taxon>Micromonosporales</taxon>
        <taxon>Micromonosporaceae</taxon>
        <taxon>Planosporangium</taxon>
    </lineage>
</organism>
<keyword evidence="1" id="KW-1133">Transmembrane helix</keyword>
<keyword evidence="3" id="KW-1185">Reference proteome</keyword>
<comment type="caution">
    <text evidence="2">The sequence shown here is derived from an EMBL/GenBank/DDBJ whole genome shotgun (WGS) entry which is preliminary data.</text>
</comment>
<protein>
    <recommendedName>
        <fullName evidence="4">Insulinase family protein</fullName>
    </recommendedName>
</protein>
<name>A0A8J3TCJ0_9ACTN</name>
<evidence type="ECO:0000313" key="2">
    <source>
        <dbReference type="EMBL" id="GII23814.1"/>
    </source>
</evidence>
<dbReference type="AlphaFoldDB" id="A0A8J3TCJ0"/>
<proteinExistence type="predicted"/>
<feature type="transmembrane region" description="Helical" evidence="1">
    <location>
        <begin position="499"/>
        <end position="523"/>
    </location>
</feature>
<dbReference type="GO" id="GO:0046872">
    <property type="term" value="F:metal ion binding"/>
    <property type="evidence" value="ECO:0007669"/>
    <property type="project" value="InterPro"/>
</dbReference>
<evidence type="ECO:0008006" key="4">
    <source>
        <dbReference type="Google" id="ProtNLM"/>
    </source>
</evidence>
<dbReference type="RefSeq" id="WP_168114183.1">
    <property type="nucleotide sequence ID" value="NZ_BOON01000031.1"/>
</dbReference>
<evidence type="ECO:0000313" key="3">
    <source>
        <dbReference type="Proteomes" id="UP000599074"/>
    </source>
</evidence>
<feature type="transmembrane region" description="Helical" evidence="1">
    <location>
        <begin position="535"/>
        <end position="556"/>
    </location>
</feature>